<comment type="caution">
    <text evidence="3">The sequence shown here is derived from an EMBL/GenBank/DDBJ whole genome shotgun (WGS) entry which is preliminary data.</text>
</comment>
<sequence length="161" mass="16931">MSDEMWANEVYQPDGSEVQDDCGVLDPEDTLDDRGVRPAIDEGYSPPERPLAVERFGVTGSEQRRGESLEQRLAEEVPDVGEPPGDGVGDLPGGNGELIDREVGDARSGRLVGVDEGVPHGAEQADDIAAYDVGIAGGAASAEEAAMRIVEEGQEPGSEEL</sequence>
<accession>A0ABT1P839</accession>
<proteinExistence type="predicted"/>
<gene>
    <name evidence="3" type="ORF">NON19_02630</name>
</gene>
<evidence type="ECO:0000313" key="3">
    <source>
        <dbReference type="EMBL" id="MCQ4040951.1"/>
    </source>
</evidence>
<evidence type="ECO:0000259" key="2">
    <source>
        <dbReference type="Pfam" id="PF18970"/>
    </source>
</evidence>
<feature type="domain" description="DUF5709" evidence="2">
    <location>
        <begin position="102"/>
        <end position="152"/>
    </location>
</feature>
<dbReference type="InterPro" id="IPR043763">
    <property type="entry name" value="DUF5709"/>
</dbReference>
<organism evidence="3 4">
    <name type="scientific">Streptantibioticus rubrisoli</name>
    <dbReference type="NCBI Taxonomy" id="1387313"/>
    <lineage>
        <taxon>Bacteria</taxon>
        <taxon>Bacillati</taxon>
        <taxon>Actinomycetota</taxon>
        <taxon>Actinomycetes</taxon>
        <taxon>Kitasatosporales</taxon>
        <taxon>Streptomycetaceae</taxon>
        <taxon>Streptantibioticus</taxon>
    </lineage>
</organism>
<dbReference type="Pfam" id="PF18970">
    <property type="entry name" value="DUF5709"/>
    <property type="match status" value="1"/>
</dbReference>
<evidence type="ECO:0000256" key="1">
    <source>
        <dbReference type="SAM" id="MobiDB-lite"/>
    </source>
</evidence>
<evidence type="ECO:0000313" key="4">
    <source>
        <dbReference type="Proteomes" id="UP001206206"/>
    </source>
</evidence>
<dbReference type="Proteomes" id="UP001206206">
    <property type="component" value="Unassembled WGS sequence"/>
</dbReference>
<keyword evidence="4" id="KW-1185">Reference proteome</keyword>
<feature type="region of interest" description="Disordered" evidence="1">
    <location>
        <begin position="1"/>
        <end position="100"/>
    </location>
</feature>
<name>A0ABT1P839_9ACTN</name>
<feature type="compositionally biased region" description="Basic and acidic residues" evidence="1">
    <location>
        <begin position="62"/>
        <end position="75"/>
    </location>
</feature>
<dbReference type="EMBL" id="JANFNH010000001">
    <property type="protein sequence ID" value="MCQ4040951.1"/>
    <property type="molecule type" value="Genomic_DNA"/>
</dbReference>
<protein>
    <submittedName>
        <fullName evidence="3">DUF5709 domain-containing protein</fullName>
    </submittedName>
</protein>
<feature type="compositionally biased region" description="Gly residues" evidence="1">
    <location>
        <begin position="84"/>
        <end position="96"/>
    </location>
</feature>
<reference evidence="3 4" key="1">
    <citation type="submission" date="2022-06" db="EMBL/GenBank/DDBJ databases">
        <title>Draft genome sequence of type strain Streptomyces rubrisoli DSM 42083.</title>
        <authorList>
            <person name="Duangmal K."/>
            <person name="Klaysubun C."/>
        </authorList>
    </citation>
    <scope>NUCLEOTIDE SEQUENCE [LARGE SCALE GENOMIC DNA]</scope>
    <source>
        <strain evidence="3 4">DSM 42083</strain>
    </source>
</reference>
<dbReference type="RefSeq" id="WP_255924884.1">
    <property type="nucleotide sequence ID" value="NZ_JANFNH010000001.1"/>
</dbReference>